<evidence type="ECO:0000313" key="1">
    <source>
        <dbReference type="EMBL" id="UWZ79659.1"/>
    </source>
</evidence>
<proteinExistence type="predicted"/>
<dbReference type="RefSeq" id="WP_260748011.1">
    <property type="nucleotide sequence ID" value="NZ_CP092109.1"/>
</dbReference>
<organism evidence="1 2">
    <name type="scientific">Geoalkalibacter halelectricus</name>
    <dbReference type="NCBI Taxonomy" id="2847045"/>
    <lineage>
        <taxon>Bacteria</taxon>
        <taxon>Pseudomonadati</taxon>
        <taxon>Thermodesulfobacteriota</taxon>
        <taxon>Desulfuromonadia</taxon>
        <taxon>Desulfuromonadales</taxon>
        <taxon>Geoalkalibacteraceae</taxon>
        <taxon>Geoalkalibacter</taxon>
    </lineage>
</organism>
<sequence>MPKRHQVNITLDERELHNVNEYCRVHGMTPQALFKSGAQRLIHEDILERRADLLTLQSWNEIQKGLAEPIDDLLEMIDEDGRAGENSA</sequence>
<accession>A0ABY5ZLD3</accession>
<name>A0ABY5ZLD3_9BACT</name>
<protein>
    <recommendedName>
        <fullName evidence="3">CopG family transcriptional regulator</fullName>
    </recommendedName>
</protein>
<evidence type="ECO:0008006" key="3">
    <source>
        <dbReference type="Google" id="ProtNLM"/>
    </source>
</evidence>
<evidence type="ECO:0000313" key="2">
    <source>
        <dbReference type="Proteomes" id="UP001060414"/>
    </source>
</evidence>
<dbReference type="EMBL" id="CP092109">
    <property type="protein sequence ID" value="UWZ79659.1"/>
    <property type="molecule type" value="Genomic_DNA"/>
</dbReference>
<dbReference type="Proteomes" id="UP001060414">
    <property type="component" value="Chromosome"/>
</dbReference>
<gene>
    <name evidence="1" type="ORF">L9S41_18555</name>
</gene>
<reference evidence="1" key="1">
    <citation type="journal article" date="2022" name="Environ. Microbiol.">
        <title>Geoalkalibacter halelectricus SAP #1 sp. nov. possessing extracellular electron transfer and mineral#reducing capabilities from a haloalkaline environment.</title>
        <authorList>
            <person name="Yadav S."/>
            <person name="Singh R."/>
            <person name="Sundharam S.S."/>
            <person name="Chaudhary S."/>
            <person name="Krishnamurthi S."/>
            <person name="Patil S.A."/>
        </authorList>
    </citation>
    <scope>NUCLEOTIDE SEQUENCE</scope>
    <source>
        <strain evidence="1">SAP-1</strain>
    </source>
</reference>
<keyword evidence="2" id="KW-1185">Reference proteome</keyword>